<dbReference type="GO" id="GO:0000166">
    <property type="term" value="F:nucleotide binding"/>
    <property type="evidence" value="ECO:0007669"/>
    <property type="project" value="UniProtKB-KW"/>
</dbReference>
<keyword evidence="9 10" id="KW-0539">Nucleus</keyword>
<keyword evidence="13" id="KW-1185">Reference proteome</keyword>
<dbReference type="FunFam" id="3.90.950.10:FF:000009">
    <property type="entry name" value="Inosine triphosphate pyrophosphatase"/>
    <property type="match status" value="1"/>
</dbReference>
<evidence type="ECO:0000256" key="9">
    <source>
        <dbReference type="ARBA" id="ARBA00023242"/>
    </source>
</evidence>
<keyword evidence="8 10" id="KW-0464">Manganese</keyword>
<feature type="binding site" evidence="10">
    <location>
        <position position="61"/>
    </location>
    <ligand>
        <name>ITP</name>
        <dbReference type="ChEBI" id="CHEBI:61402"/>
    </ligand>
</feature>
<dbReference type="GO" id="GO:0009204">
    <property type="term" value="P:deoxyribonucleoside triphosphate catabolic process"/>
    <property type="evidence" value="ECO:0007669"/>
    <property type="project" value="UniProtKB-UniRule"/>
</dbReference>
<dbReference type="PANTHER" id="PTHR11067:SF9">
    <property type="entry name" value="INOSINE TRIPHOSPHATE PYROPHOSPHATASE"/>
    <property type="match status" value="1"/>
</dbReference>
<keyword evidence="3 10" id="KW-0479">Metal-binding</keyword>
<comment type="catalytic activity">
    <reaction evidence="10">
        <text>dITP + H2O = dIMP + diphosphate + H(+)</text>
        <dbReference type="Rhea" id="RHEA:28342"/>
        <dbReference type="ChEBI" id="CHEBI:15377"/>
        <dbReference type="ChEBI" id="CHEBI:15378"/>
        <dbReference type="ChEBI" id="CHEBI:33019"/>
        <dbReference type="ChEBI" id="CHEBI:61194"/>
        <dbReference type="ChEBI" id="CHEBI:61382"/>
        <dbReference type="EC" id="3.6.1.66"/>
    </reaction>
</comment>
<dbReference type="PANTHER" id="PTHR11067">
    <property type="entry name" value="INOSINE TRIPHOSPHATE PYROPHOSPHATASE/HAM1 PROTEIN"/>
    <property type="match status" value="1"/>
</dbReference>
<proteinExistence type="inferred from homology"/>
<comment type="subunit">
    <text evidence="10">Homodimer.</text>
</comment>
<dbReference type="HAMAP" id="MF_03148">
    <property type="entry name" value="HAM1_NTPase"/>
    <property type="match status" value="1"/>
</dbReference>
<dbReference type="CDD" id="cd00515">
    <property type="entry name" value="HAM1"/>
    <property type="match status" value="1"/>
</dbReference>
<keyword evidence="2 10" id="KW-0963">Cytoplasm</keyword>
<feature type="binding site" evidence="10">
    <location>
        <position position="176"/>
    </location>
    <ligand>
        <name>ITP</name>
        <dbReference type="ChEBI" id="CHEBI:61402"/>
    </ligand>
</feature>
<organism evidence="12 13">
    <name type="scientific">Ogataea polymorpha</name>
    <dbReference type="NCBI Taxonomy" id="460523"/>
    <lineage>
        <taxon>Eukaryota</taxon>
        <taxon>Fungi</taxon>
        <taxon>Dikarya</taxon>
        <taxon>Ascomycota</taxon>
        <taxon>Saccharomycotina</taxon>
        <taxon>Pichiomycetes</taxon>
        <taxon>Pichiales</taxon>
        <taxon>Pichiaceae</taxon>
        <taxon>Ogataea</taxon>
    </lineage>
</organism>
<reference evidence="12" key="2">
    <citation type="submission" date="2021-01" db="EMBL/GenBank/DDBJ databases">
        <authorList>
            <person name="Schikora-Tamarit M.A."/>
        </authorList>
    </citation>
    <scope>NUCLEOTIDE SEQUENCE</scope>
    <source>
        <strain evidence="12">NCAIM Y.01608</strain>
    </source>
</reference>
<evidence type="ECO:0000256" key="5">
    <source>
        <dbReference type="ARBA" id="ARBA00022801"/>
    </source>
</evidence>
<dbReference type="Pfam" id="PF01725">
    <property type="entry name" value="Ham1p_like"/>
    <property type="match status" value="1"/>
</dbReference>
<comment type="catalytic activity">
    <reaction evidence="10">
        <text>XTP + H2O = XMP + diphosphate + H(+)</text>
        <dbReference type="Rhea" id="RHEA:28610"/>
        <dbReference type="ChEBI" id="CHEBI:15377"/>
        <dbReference type="ChEBI" id="CHEBI:15378"/>
        <dbReference type="ChEBI" id="CHEBI:33019"/>
        <dbReference type="ChEBI" id="CHEBI:57464"/>
        <dbReference type="ChEBI" id="CHEBI:61314"/>
        <dbReference type="EC" id="3.6.1.66"/>
    </reaction>
</comment>
<evidence type="ECO:0000256" key="3">
    <source>
        <dbReference type="ARBA" id="ARBA00022723"/>
    </source>
</evidence>
<keyword evidence="4 10" id="KW-0547">Nucleotide-binding</keyword>
<dbReference type="EC" id="3.6.1.66" evidence="10"/>
<dbReference type="GO" id="GO:0036220">
    <property type="term" value="F:ITP diphosphatase activity"/>
    <property type="evidence" value="ECO:0007669"/>
    <property type="project" value="UniProtKB-UniRule"/>
</dbReference>
<evidence type="ECO:0000256" key="1">
    <source>
        <dbReference type="ARBA" id="ARBA00008023"/>
    </source>
</evidence>
<dbReference type="GO" id="GO:0005737">
    <property type="term" value="C:cytoplasm"/>
    <property type="evidence" value="ECO:0007669"/>
    <property type="project" value="UniProtKB-SubCell"/>
</dbReference>
<dbReference type="GO" id="GO:0005634">
    <property type="term" value="C:nucleus"/>
    <property type="evidence" value="ECO:0007669"/>
    <property type="project" value="UniProtKB-SubCell"/>
</dbReference>
<keyword evidence="6 10" id="KW-0460">Magnesium</keyword>
<comment type="similarity">
    <text evidence="1 10 11">Belongs to the HAM1 NTPase family.</text>
</comment>
<evidence type="ECO:0000313" key="13">
    <source>
        <dbReference type="Proteomes" id="UP000788993"/>
    </source>
</evidence>
<dbReference type="EMBL" id="JAEUBD010000526">
    <property type="protein sequence ID" value="KAH3674147.1"/>
    <property type="molecule type" value="Genomic_DNA"/>
</dbReference>
<accession>A0A9P8PLB0</accession>
<dbReference type="GO" id="GO:0035870">
    <property type="term" value="F:dITP diphosphatase activity"/>
    <property type="evidence" value="ECO:0007669"/>
    <property type="project" value="UniProtKB-UniRule"/>
</dbReference>
<evidence type="ECO:0000256" key="7">
    <source>
        <dbReference type="ARBA" id="ARBA00023080"/>
    </source>
</evidence>
<name>A0A9P8PLB0_9ASCO</name>
<evidence type="ECO:0000313" key="12">
    <source>
        <dbReference type="EMBL" id="KAH3674147.1"/>
    </source>
</evidence>
<keyword evidence="5 10" id="KW-0378">Hydrolase</keyword>
<evidence type="ECO:0000256" key="4">
    <source>
        <dbReference type="ARBA" id="ARBA00022741"/>
    </source>
</evidence>
<dbReference type="InterPro" id="IPR002637">
    <property type="entry name" value="RdgB/HAM1"/>
</dbReference>
<evidence type="ECO:0000256" key="2">
    <source>
        <dbReference type="ARBA" id="ARBA00022490"/>
    </source>
</evidence>
<comment type="caution">
    <text evidence="12">The sequence shown here is derived from an EMBL/GenBank/DDBJ whole genome shotgun (WGS) entry which is preliminary data.</text>
</comment>
<comment type="catalytic activity">
    <reaction evidence="10">
        <text>ITP + H2O = IMP + diphosphate + H(+)</text>
        <dbReference type="Rhea" id="RHEA:29399"/>
        <dbReference type="ChEBI" id="CHEBI:15377"/>
        <dbReference type="ChEBI" id="CHEBI:15378"/>
        <dbReference type="ChEBI" id="CHEBI:33019"/>
        <dbReference type="ChEBI" id="CHEBI:58053"/>
        <dbReference type="ChEBI" id="CHEBI:61402"/>
        <dbReference type="EC" id="3.6.1.66"/>
    </reaction>
</comment>
<dbReference type="Gene3D" id="3.90.950.10">
    <property type="match status" value="1"/>
</dbReference>
<evidence type="ECO:0000256" key="11">
    <source>
        <dbReference type="RuleBase" id="RU003781"/>
    </source>
</evidence>
<dbReference type="OrthoDB" id="6288734at2759"/>
<dbReference type="GO" id="GO:0036222">
    <property type="term" value="F:XTP diphosphatase activity"/>
    <property type="evidence" value="ECO:0007669"/>
    <property type="project" value="UniProtKB-UniRule"/>
</dbReference>
<dbReference type="SUPFAM" id="SSF52972">
    <property type="entry name" value="ITPase-like"/>
    <property type="match status" value="1"/>
</dbReference>
<feature type="binding site" evidence="10">
    <location>
        <begin position="181"/>
        <end position="182"/>
    </location>
    <ligand>
        <name>ITP</name>
        <dbReference type="ChEBI" id="CHEBI:61402"/>
    </ligand>
</feature>
<sequence length="196" mass="21278">MPTVTFVTGNPKKLEEVVAILSDGSPQAVDGGSKVGNYIIKNEKLDLDEIQGSIEEVTIHKAKQAAKLLGGPVLVEDTCLGFNALNNLPGPYIKWFHQKLGLDGLNKLLYGFEDKSANAITTFGYCEGPDADVKLFQGVTTGEIVPSRGPQDFGFDSIFEPHGMGKTYAELRGPQKNKISHRSKALAKLKEFLLSQ</sequence>
<dbReference type="GO" id="GO:0046872">
    <property type="term" value="F:metal ion binding"/>
    <property type="evidence" value="ECO:0007669"/>
    <property type="project" value="UniProtKB-KW"/>
</dbReference>
<evidence type="ECO:0000256" key="6">
    <source>
        <dbReference type="ARBA" id="ARBA00022842"/>
    </source>
</evidence>
<dbReference type="Proteomes" id="UP000788993">
    <property type="component" value="Unassembled WGS sequence"/>
</dbReference>
<feature type="binding site" evidence="10">
    <location>
        <begin position="77"/>
        <end position="78"/>
    </location>
    <ligand>
        <name>ITP</name>
        <dbReference type="ChEBI" id="CHEBI:61402"/>
    </ligand>
</feature>
<dbReference type="InterPro" id="IPR029001">
    <property type="entry name" value="ITPase-like_fam"/>
</dbReference>
<feature type="binding site" evidence="10">
    <location>
        <begin position="8"/>
        <end position="13"/>
    </location>
    <ligand>
        <name>ITP</name>
        <dbReference type="ChEBI" id="CHEBI:61402"/>
    </ligand>
</feature>
<dbReference type="AlphaFoldDB" id="A0A9P8PLB0"/>
<feature type="binding site" evidence="10">
    <location>
        <position position="49"/>
    </location>
    <ligand>
        <name>Mg(2+)</name>
        <dbReference type="ChEBI" id="CHEBI:18420"/>
    </ligand>
</feature>
<reference evidence="12" key="1">
    <citation type="journal article" date="2021" name="Open Biol.">
        <title>Shared evolutionary footprints suggest mitochondrial oxidative damage underlies multiple complex I losses in fungi.</title>
        <authorList>
            <person name="Schikora-Tamarit M.A."/>
            <person name="Marcet-Houben M."/>
            <person name="Nosek J."/>
            <person name="Gabaldon T."/>
        </authorList>
    </citation>
    <scope>NUCLEOTIDE SEQUENCE</scope>
    <source>
        <strain evidence="12">NCAIM Y.01608</strain>
    </source>
</reference>
<protein>
    <recommendedName>
        <fullName evidence="10">Inosine triphosphate pyrophosphatase</fullName>
        <shortName evidence="10">ITPase</shortName>
        <shortName evidence="10">Inosine triphosphatase</shortName>
        <ecNumber evidence="10">3.6.1.66</ecNumber>
    </recommendedName>
    <alternativeName>
        <fullName evidence="10">Non-canonical purine NTP pyrophosphatase</fullName>
    </alternativeName>
    <alternativeName>
        <fullName evidence="10">Non-standard purine NTP pyrophosphatase</fullName>
    </alternativeName>
    <alternativeName>
        <fullName evidence="10">Nucleoside-triphosphate diphosphatase</fullName>
    </alternativeName>
    <alternativeName>
        <fullName evidence="10">Nucleoside-triphosphate pyrophosphatase</fullName>
        <shortName evidence="10">NTPase</shortName>
    </alternativeName>
    <alternativeName>
        <fullName evidence="10">XTP/dITP diphosphatase</fullName>
    </alternativeName>
</protein>
<evidence type="ECO:0000256" key="8">
    <source>
        <dbReference type="ARBA" id="ARBA00023211"/>
    </source>
</evidence>
<comment type="function">
    <text evidence="10">Pyrophosphatase that hydrolyzes non-canonical purine nucleotides such as inosine triphosphate (ITP), deoxyinosine triphosphate (dITP) or xanthosine 5'-triphosphate (XTP) to their respective monophosphate derivatives. The enzyme does not distinguish between the deoxy- and ribose forms. Probably excludes non-canonical purines from RNA and DNA precursor pools, thus preventing their incorporation into RNA and DNA and avoiding chromosomal lesions.</text>
</comment>
<gene>
    <name evidence="10" type="primary">HAM1</name>
    <name evidence="12" type="ORF">OGATHE_002127</name>
</gene>
<comment type="subcellular location">
    <subcellularLocation>
        <location evidence="10">Cytoplasm</location>
    </subcellularLocation>
    <subcellularLocation>
        <location evidence="10">Nucleus</location>
    </subcellularLocation>
</comment>
<comment type="cofactor">
    <cofactor evidence="10">
        <name>Mg(2+)</name>
        <dbReference type="ChEBI" id="CHEBI:18420"/>
    </cofactor>
    <cofactor evidence="10">
        <name>Mn(2+)</name>
        <dbReference type="ChEBI" id="CHEBI:29035"/>
    </cofactor>
    <text evidence="10">Binds 1 divalent metal cation per subunit; can use either Mg(2+) or Mn(2+).</text>
</comment>
<keyword evidence="7 10" id="KW-0546">Nucleotide metabolism</keyword>
<dbReference type="GO" id="GO:0009117">
    <property type="term" value="P:nucleotide metabolic process"/>
    <property type="evidence" value="ECO:0007669"/>
    <property type="project" value="UniProtKB-KW"/>
</dbReference>
<dbReference type="NCBIfam" id="TIGR00042">
    <property type="entry name" value="RdgB/HAM1 family non-canonical purine NTP pyrophosphatase"/>
    <property type="match status" value="1"/>
</dbReference>
<dbReference type="InterPro" id="IPR027502">
    <property type="entry name" value="ITPase"/>
</dbReference>
<comment type="caution">
    <text evidence="10">Lacks conserved residue(s) required for the propagation of feature annotation.</text>
</comment>
<feature type="binding site" evidence="10">
    <location>
        <position position="77"/>
    </location>
    <ligand>
        <name>Mg(2+)</name>
        <dbReference type="ChEBI" id="CHEBI:18420"/>
    </ligand>
</feature>
<evidence type="ECO:0000256" key="10">
    <source>
        <dbReference type="HAMAP-Rule" id="MF_03148"/>
    </source>
</evidence>